<reference evidence="4" key="1">
    <citation type="submission" date="2018-05" db="EMBL/GenBank/DDBJ databases">
        <authorList>
            <person name="Lanie J.A."/>
            <person name="Ng W.-L."/>
            <person name="Kazmierczak K.M."/>
            <person name="Andrzejewski T.M."/>
            <person name="Davidsen T.M."/>
            <person name="Wayne K.J."/>
            <person name="Tettelin H."/>
            <person name="Glass J.I."/>
            <person name="Rusch D."/>
            <person name="Podicherti R."/>
            <person name="Tsui H.-C.T."/>
            <person name="Winkler M.E."/>
        </authorList>
    </citation>
    <scope>NUCLEOTIDE SEQUENCE</scope>
</reference>
<name>A0A382H5A0_9ZZZZ</name>
<dbReference type="AlphaFoldDB" id="A0A382H5A0"/>
<evidence type="ECO:0000259" key="3">
    <source>
        <dbReference type="Pfam" id="PF06155"/>
    </source>
</evidence>
<keyword evidence="2" id="KW-0408">Iron</keyword>
<dbReference type="PANTHER" id="PTHR35303">
    <property type="entry name" value="OS02G0197800 PROTEIN"/>
    <property type="match status" value="1"/>
</dbReference>
<feature type="domain" description="Gamma-butyrobetaine hydroxylase-like N-terminal" evidence="3">
    <location>
        <begin position="10"/>
        <end position="94"/>
    </location>
</feature>
<dbReference type="EMBL" id="UINC01059240">
    <property type="protein sequence ID" value="SVB82430.1"/>
    <property type="molecule type" value="Genomic_DNA"/>
</dbReference>
<evidence type="ECO:0000256" key="2">
    <source>
        <dbReference type="ARBA" id="ARBA00023004"/>
    </source>
</evidence>
<dbReference type="GO" id="GO:0046872">
    <property type="term" value="F:metal ion binding"/>
    <property type="evidence" value="ECO:0007669"/>
    <property type="project" value="UniProtKB-KW"/>
</dbReference>
<sequence>MTELIKPTDIQTNNSVVVINWEDGHKSIYGARDLRLKCPCAQCIDEWTGEARLDQNTVPSQVEAVEHMLVGNYAVQFLWSDVHYTGIYTFKVLRALCMCELCSSACQ</sequence>
<evidence type="ECO:0000313" key="4">
    <source>
        <dbReference type="EMBL" id="SVB82430.1"/>
    </source>
</evidence>
<evidence type="ECO:0000256" key="1">
    <source>
        <dbReference type="ARBA" id="ARBA00022723"/>
    </source>
</evidence>
<protein>
    <recommendedName>
        <fullName evidence="3">Gamma-butyrobetaine hydroxylase-like N-terminal domain-containing protein</fullName>
    </recommendedName>
</protein>
<keyword evidence="1" id="KW-0479">Metal-binding</keyword>
<proteinExistence type="predicted"/>
<dbReference type="InterPro" id="IPR010376">
    <property type="entry name" value="GBBH-like_N"/>
</dbReference>
<gene>
    <name evidence="4" type="ORF">METZ01_LOCUS235284</name>
</gene>
<dbReference type="InterPro" id="IPR038492">
    <property type="entry name" value="GBBH-like_N_sf"/>
</dbReference>
<accession>A0A382H5A0</accession>
<dbReference type="Gene3D" id="3.30.2020.30">
    <property type="match status" value="1"/>
</dbReference>
<dbReference type="Pfam" id="PF06155">
    <property type="entry name" value="GBBH-like_N"/>
    <property type="match status" value="1"/>
</dbReference>
<organism evidence="4">
    <name type="scientific">marine metagenome</name>
    <dbReference type="NCBI Taxonomy" id="408172"/>
    <lineage>
        <taxon>unclassified sequences</taxon>
        <taxon>metagenomes</taxon>
        <taxon>ecological metagenomes</taxon>
    </lineage>
</organism>